<dbReference type="RefSeq" id="WP_150728605.1">
    <property type="nucleotide sequence ID" value="NZ_CABPSX010000003.1"/>
</dbReference>
<protein>
    <submittedName>
        <fullName evidence="1">Uncharacterized protein</fullName>
    </submittedName>
</protein>
<gene>
    <name evidence="1" type="ORF">PAP18089_01891</name>
</gene>
<dbReference type="EMBL" id="CABPSX010000003">
    <property type="protein sequence ID" value="VVG70919.1"/>
    <property type="molecule type" value="Genomic_DNA"/>
</dbReference>
<name>A0A5E5P541_9BURK</name>
<dbReference type="AlphaFoldDB" id="A0A5E5P541"/>
<organism evidence="1 2">
    <name type="scientific">Pandoraea apista</name>
    <dbReference type="NCBI Taxonomy" id="93218"/>
    <lineage>
        <taxon>Bacteria</taxon>
        <taxon>Pseudomonadati</taxon>
        <taxon>Pseudomonadota</taxon>
        <taxon>Betaproteobacteria</taxon>
        <taxon>Burkholderiales</taxon>
        <taxon>Burkholderiaceae</taxon>
        <taxon>Pandoraea</taxon>
    </lineage>
</organism>
<dbReference type="Proteomes" id="UP000364291">
    <property type="component" value="Unassembled WGS sequence"/>
</dbReference>
<reference evidence="1 2" key="1">
    <citation type="submission" date="2019-08" db="EMBL/GenBank/DDBJ databases">
        <authorList>
            <person name="Peeters C."/>
        </authorList>
    </citation>
    <scope>NUCLEOTIDE SEQUENCE [LARGE SCALE GENOMIC DNA]</scope>
    <source>
        <strain evidence="1 2">LMG 18089</strain>
    </source>
</reference>
<evidence type="ECO:0000313" key="2">
    <source>
        <dbReference type="Proteomes" id="UP000364291"/>
    </source>
</evidence>
<proteinExistence type="predicted"/>
<evidence type="ECO:0000313" key="1">
    <source>
        <dbReference type="EMBL" id="VVG70919.1"/>
    </source>
</evidence>
<sequence length="126" mass="13761">MKPTDYTSITSPAKVGGDERECFENLYRSLYPSIVALCPDKFNRDEDGEYADGAVSVSWSIYRAALSADGGEALTITDEMAEAWAVRHDIEDTLINAAQRRSAIEDARTIEHAFDNAAIAAKAKGE</sequence>
<dbReference type="OrthoDB" id="8945404at2"/>
<accession>A0A5E5P541</accession>